<dbReference type="InterPro" id="IPR030391">
    <property type="entry name" value="MeTrfase_TrmA_CS"/>
</dbReference>
<dbReference type="PANTHER" id="PTHR11061">
    <property type="entry name" value="RNA M5U METHYLTRANSFERASE"/>
    <property type="match status" value="1"/>
</dbReference>
<feature type="binding site" evidence="4">
    <location>
        <position position="318"/>
    </location>
    <ligand>
        <name>S-adenosyl-L-methionine</name>
        <dbReference type="ChEBI" id="CHEBI:59789"/>
    </ligand>
</feature>
<accession>A0A5J4KS37</accession>
<name>A0A5J4KS37_9CHLR</name>
<evidence type="ECO:0000313" key="6">
    <source>
        <dbReference type="EMBL" id="GER89240.1"/>
    </source>
</evidence>
<dbReference type="InterPro" id="IPR010280">
    <property type="entry name" value="U5_MeTrfase_fam"/>
</dbReference>
<dbReference type="Gene3D" id="2.40.50.140">
    <property type="entry name" value="Nucleic acid-binding proteins"/>
    <property type="match status" value="1"/>
</dbReference>
<evidence type="ECO:0000256" key="2">
    <source>
        <dbReference type="ARBA" id="ARBA00022679"/>
    </source>
</evidence>
<dbReference type="Pfam" id="PF05958">
    <property type="entry name" value="tRNA_U5-meth_tr"/>
    <property type="match status" value="2"/>
</dbReference>
<dbReference type="PROSITE" id="PS01230">
    <property type="entry name" value="TRMA_1"/>
    <property type="match status" value="1"/>
</dbReference>
<feature type="active site" description="Nucleophile" evidence="4">
    <location>
        <position position="388"/>
    </location>
</feature>
<keyword evidence="3 4" id="KW-0949">S-adenosyl-L-methionine</keyword>
<dbReference type="PROSITE" id="PS01231">
    <property type="entry name" value="TRMA_2"/>
    <property type="match status" value="1"/>
</dbReference>
<evidence type="ECO:0000256" key="4">
    <source>
        <dbReference type="PROSITE-ProRule" id="PRU01024"/>
    </source>
</evidence>
<feature type="binding site" evidence="4">
    <location>
        <position position="262"/>
    </location>
    <ligand>
        <name>S-adenosyl-L-methionine</name>
        <dbReference type="ChEBI" id="CHEBI:59789"/>
    </ligand>
</feature>
<keyword evidence="7" id="KW-1185">Reference proteome</keyword>
<evidence type="ECO:0000256" key="1">
    <source>
        <dbReference type="ARBA" id="ARBA00022603"/>
    </source>
</evidence>
<comment type="caution">
    <text evidence="6">The sequence shown here is derived from an EMBL/GenBank/DDBJ whole genome shotgun (WGS) entry which is preliminary data.</text>
</comment>
<dbReference type="PROSITE" id="PS51687">
    <property type="entry name" value="SAM_MT_RNA_M5U"/>
    <property type="match status" value="1"/>
</dbReference>
<dbReference type="PANTHER" id="PTHR11061:SF30">
    <property type="entry name" value="TRNA (URACIL(54)-C(5))-METHYLTRANSFERASE"/>
    <property type="match status" value="1"/>
</dbReference>
<organism evidence="6 7">
    <name type="scientific">Dictyobacter vulcani</name>
    <dbReference type="NCBI Taxonomy" id="2607529"/>
    <lineage>
        <taxon>Bacteria</taxon>
        <taxon>Bacillati</taxon>
        <taxon>Chloroflexota</taxon>
        <taxon>Ktedonobacteria</taxon>
        <taxon>Ktedonobacterales</taxon>
        <taxon>Dictyobacteraceae</taxon>
        <taxon>Dictyobacter</taxon>
    </lineage>
</organism>
<evidence type="ECO:0000256" key="5">
    <source>
        <dbReference type="PROSITE-ProRule" id="PRU10015"/>
    </source>
</evidence>
<dbReference type="AlphaFoldDB" id="A0A5J4KS37"/>
<dbReference type="InterPro" id="IPR012340">
    <property type="entry name" value="NA-bd_OB-fold"/>
</dbReference>
<proteinExistence type="inferred from homology"/>
<dbReference type="CDD" id="cd02440">
    <property type="entry name" value="AdoMet_MTases"/>
    <property type="match status" value="1"/>
</dbReference>
<keyword evidence="1 4" id="KW-0489">Methyltransferase</keyword>
<gene>
    <name evidence="6" type="primary">rumA</name>
    <name evidence="6" type="ORF">KDW_34020</name>
</gene>
<dbReference type="RefSeq" id="WP_151757028.1">
    <property type="nucleotide sequence ID" value="NZ_BKZW01000001.1"/>
</dbReference>
<dbReference type="InterPro" id="IPR030390">
    <property type="entry name" value="MeTrfase_TrmA_AS"/>
</dbReference>
<comment type="similarity">
    <text evidence="4">Belongs to the class I-like SAM-binding methyltransferase superfamily. RNA M5U methyltransferase family.</text>
</comment>
<dbReference type="GO" id="GO:0070041">
    <property type="term" value="F:rRNA (uridine-C5-)-methyltransferase activity"/>
    <property type="evidence" value="ECO:0007669"/>
    <property type="project" value="TreeGrafter"/>
</dbReference>
<reference evidence="6 7" key="1">
    <citation type="submission" date="2019-10" db="EMBL/GenBank/DDBJ databases">
        <title>Dictyobacter vulcani sp. nov., within the class Ktedonobacteria, isolated from soil of volcanic Mt. Zao.</title>
        <authorList>
            <person name="Zheng Y."/>
            <person name="Wang C.M."/>
            <person name="Sakai Y."/>
            <person name="Abe K."/>
            <person name="Yokota A."/>
            <person name="Yabe S."/>
        </authorList>
    </citation>
    <scope>NUCLEOTIDE SEQUENCE [LARGE SCALE GENOMIC DNA]</scope>
    <source>
        <strain evidence="6 7">W12</strain>
    </source>
</reference>
<feature type="binding site" evidence="4">
    <location>
        <position position="297"/>
    </location>
    <ligand>
        <name>S-adenosyl-L-methionine</name>
        <dbReference type="ChEBI" id="CHEBI:59789"/>
    </ligand>
</feature>
<sequence>MTQTQPQERVITYHTVTLGALTRDGHATAEISEQNEAGEVTTRLLQVPAGLPGERATIAVEAPLGPKPGRKRRHWKPRPPKVWITELHETSPMRVHAPCPVFGTCGGCQLQHMNYPAQLEWKREVVRQLLQEVGLFTHPPLLDTVACDVPWNYRNHMRFSVNRDGRAGLTARGTHWVLPLAECPIAHPKINQALQVVNQHINPRPQVLIRCGTANQQMLLQPIQNAEVTQELTAQGIEVCTDTMEEVLGGHTFRIRPSSFFQTNSAQAEKMAQMVLQGLLANQPAEKISQMTVVDAYCGVGTFAALLAPHVGKVIAIEESASAIKDAQWNMRDIEHVEILKGKVEDMLPTLSDRIDGFVIDPPRAGCQPIVLDALIQHPVARIVYVSCDPSTLARDLNILCNVSQAYHLRSVQPLDMFPQTAHIENVAVLERA</sequence>
<dbReference type="SUPFAM" id="SSF53335">
    <property type="entry name" value="S-adenosyl-L-methionine-dependent methyltransferases"/>
    <property type="match status" value="1"/>
</dbReference>
<keyword evidence="2 4" id="KW-0808">Transferase</keyword>
<feature type="binding site" evidence="4">
    <location>
        <position position="361"/>
    </location>
    <ligand>
        <name>S-adenosyl-L-methionine</name>
        <dbReference type="ChEBI" id="CHEBI:59789"/>
    </ligand>
</feature>
<feature type="active site" evidence="5">
    <location>
        <position position="388"/>
    </location>
</feature>
<dbReference type="Proteomes" id="UP000326912">
    <property type="component" value="Unassembled WGS sequence"/>
</dbReference>
<dbReference type="Gene3D" id="3.40.50.150">
    <property type="entry name" value="Vaccinia Virus protein VP39"/>
    <property type="match status" value="1"/>
</dbReference>
<dbReference type="Gene3D" id="2.40.50.1070">
    <property type="match status" value="1"/>
</dbReference>
<evidence type="ECO:0000313" key="7">
    <source>
        <dbReference type="Proteomes" id="UP000326912"/>
    </source>
</evidence>
<dbReference type="EMBL" id="BKZW01000001">
    <property type="protein sequence ID" value="GER89240.1"/>
    <property type="molecule type" value="Genomic_DNA"/>
</dbReference>
<protein>
    <submittedName>
        <fullName evidence="6">23S rRNA (Uracil-5-)-methyltransferase RumA</fullName>
    </submittedName>
</protein>
<dbReference type="InterPro" id="IPR029063">
    <property type="entry name" value="SAM-dependent_MTases_sf"/>
</dbReference>
<dbReference type="GO" id="GO:0070475">
    <property type="term" value="P:rRNA base methylation"/>
    <property type="evidence" value="ECO:0007669"/>
    <property type="project" value="TreeGrafter"/>
</dbReference>
<evidence type="ECO:0000256" key="3">
    <source>
        <dbReference type="ARBA" id="ARBA00022691"/>
    </source>
</evidence>